<keyword evidence="2" id="KW-1185">Reference proteome</keyword>
<sequence length="75" mass="7870">MGKTSPKLLTAFSSSLTSQLSNTSSFSFGVLCVPIITANPSLDGLSPKGSKPLLSNGRVVELAPIRRSWAGIHNK</sequence>
<evidence type="ECO:0000313" key="1">
    <source>
        <dbReference type="EMBL" id="MED6150312.1"/>
    </source>
</evidence>
<proteinExistence type="predicted"/>
<dbReference type="Proteomes" id="UP001341840">
    <property type="component" value="Unassembled WGS sequence"/>
</dbReference>
<evidence type="ECO:0000313" key="2">
    <source>
        <dbReference type="Proteomes" id="UP001341840"/>
    </source>
</evidence>
<comment type="caution">
    <text evidence="1">The sequence shown here is derived from an EMBL/GenBank/DDBJ whole genome shotgun (WGS) entry which is preliminary data.</text>
</comment>
<organism evidence="1 2">
    <name type="scientific">Stylosanthes scabra</name>
    <dbReference type="NCBI Taxonomy" id="79078"/>
    <lineage>
        <taxon>Eukaryota</taxon>
        <taxon>Viridiplantae</taxon>
        <taxon>Streptophyta</taxon>
        <taxon>Embryophyta</taxon>
        <taxon>Tracheophyta</taxon>
        <taxon>Spermatophyta</taxon>
        <taxon>Magnoliopsida</taxon>
        <taxon>eudicotyledons</taxon>
        <taxon>Gunneridae</taxon>
        <taxon>Pentapetalae</taxon>
        <taxon>rosids</taxon>
        <taxon>fabids</taxon>
        <taxon>Fabales</taxon>
        <taxon>Fabaceae</taxon>
        <taxon>Papilionoideae</taxon>
        <taxon>50 kb inversion clade</taxon>
        <taxon>dalbergioids sensu lato</taxon>
        <taxon>Dalbergieae</taxon>
        <taxon>Pterocarpus clade</taxon>
        <taxon>Stylosanthes</taxon>
    </lineage>
</organism>
<dbReference type="EMBL" id="JASCZI010091437">
    <property type="protein sequence ID" value="MED6150312.1"/>
    <property type="molecule type" value="Genomic_DNA"/>
</dbReference>
<accession>A0ABU6TNV3</accession>
<gene>
    <name evidence="1" type="ORF">PIB30_071148</name>
</gene>
<protein>
    <submittedName>
        <fullName evidence="1">Uncharacterized protein</fullName>
    </submittedName>
</protein>
<reference evidence="1 2" key="1">
    <citation type="journal article" date="2023" name="Plants (Basel)">
        <title>Bridging the Gap: Combining Genomics and Transcriptomics Approaches to Understand Stylosanthes scabra, an Orphan Legume from the Brazilian Caatinga.</title>
        <authorList>
            <person name="Ferreira-Neto J.R.C."/>
            <person name="da Silva M.D."/>
            <person name="Binneck E."/>
            <person name="de Melo N.F."/>
            <person name="da Silva R.H."/>
            <person name="de Melo A.L.T.M."/>
            <person name="Pandolfi V."/>
            <person name="Bustamante F.O."/>
            <person name="Brasileiro-Vidal A.C."/>
            <person name="Benko-Iseppon A.M."/>
        </authorList>
    </citation>
    <scope>NUCLEOTIDE SEQUENCE [LARGE SCALE GENOMIC DNA]</scope>
    <source>
        <tissue evidence="1">Leaves</tissue>
    </source>
</reference>
<name>A0ABU6TNV3_9FABA</name>